<evidence type="ECO:0000313" key="2">
    <source>
        <dbReference type="Proteomes" id="UP000467201"/>
    </source>
</evidence>
<proteinExistence type="predicted"/>
<gene>
    <name evidence="1" type="ORF">MDOR_34810</name>
</gene>
<name>A0A7I7VXE6_9MYCO</name>
<dbReference type="EMBL" id="AP022605">
    <property type="protein sequence ID" value="BBZ09312.1"/>
    <property type="molecule type" value="Genomic_DNA"/>
</dbReference>
<reference evidence="1 2" key="1">
    <citation type="journal article" date="2019" name="Emerg. Microbes Infect.">
        <title>Comprehensive subspecies identification of 175 nontuberculous mycobacteria species based on 7547 genomic profiles.</title>
        <authorList>
            <person name="Matsumoto Y."/>
            <person name="Kinjo T."/>
            <person name="Motooka D."/>
            <person name="Nabeya D."/>
            <person name="Jung N."/>
            <person name="Uechi K."/>
            <person name="Horii T."/>
            <person name="Iida T."/>
            <person name="Fujita J."/>
            <person name="Nakamura S."/>
        </authorList>
    </citation>
    <scope>NUCLEOTIDE SEQUENCE [LARGE SCALE GENOMIC DNA]</scope>
    <source>
        <strain evidence="1 2">JCM 12405</strain>
    </source>
</reference>
<organism evidence="1 2">
    <name type="scientific">Mycolicibacterium doricum</name>
    <dbReference type="NCBI Taxonomy" id="126673"/>
    <lineage>
        <taxon>Bacteria</taxon>
        <taxon>Bacillati</taxon>
        <taxon>Actinomycetota</taxon>
        <taxon>Actinomycetes</taxon>
        <taxon>Mycobacteriales</taxon>
        <taxon>Mycobacteriaceae</taxon>
        <taxon>Mycolicibacterium</taxon>
    </lineage>
</organism>
<dbReference type="KEGG" id="mdr:MDOR_34810"/>
<sequence>MQAFEQRRLRKRVSGVTLSCLGEVTARDAGPFRRIVAAVDARGAAEAELAEAVREARLAHRRGRIGDHPRCCAGAVCAADRPERSAGLSPKQRQIHCRAVGFTLRPLDFCHVLLHTGPVRWDPGTLTLELTERNVCALIDKLDDPLSKRTITSPCRRIAVTAVESAGAAEAATAPGTLPLTRSQLETLATVGAEVRVAGVRVVSLPDAEHYTDRPAGEIYMPTSGEYR</sequence>
<dbReference type="Proteomes" id="UP000467201">
    <property type="component" value="Chromosome"/>
</dbReference>
<dbReference type="AlphaFoldDB" id="A0A7I7VXE6"/>
<accession>A0A7I7VXE6</accession>
<protein>
    <submittedName>
        <fullName evidence="1">Uncharacterized protein</fullName>
    </submittedName>
</protein>
<evidence type="ECO:0000313" key="1">
    <source>
        <dbReference type="EMBL" id="BBZ09312.1"/>
    </source>
</evidence>